<keyword evidence="3" id="KW-0479">Metal-binding</keyword>
<sequence>MKNKKWLSGSLLMLIIPSLSVSAAEDSFSALSLSSSPDFLRQADDQPGKHICGADDNGQNWPELLETLERELKASKLAERIKSPLTATQALSQAVENDMIARGEGLSDRYYIPVVVHVYGQRYNCDDAEGYCLTDEKIINALNQTNADFQGLNTQDGPVHEHFQSIRDNLNIAFVLAAKTPNGEPSNGIVRYEHEQTGYGGTRVNGQVADDAWDNYKYLNLYIMQDLYGNGTLNNSGVAWYPDVAMSDAGIARVVYNGDYLGINTNENFRSVLTHEFGHWLNLIHTFSGNACSIDGEAFCRLSGDRNCDTPQMENSYLRNNEANCIGQATNTENFMHYSDNYAMFTAGQVSRMKAALHGNARSTIWSNRNLIATGLEQYTSSEQPVWDGTGANLAFDPQGKTVIFQQTGLSGEQDDISRFELAVPEGTQALAFYLDGYSQDPDLYLSKGVAPAPDENGNWDADYISFNAGGNPEIALTTTQVNAPDYHGAIHAYSSYSAAQLRVFSLDDTTLCDGCSRVFLHNENELAAQAGDPVKNYRFNVPEDAKQVVIVVNDVLRGNPDLYVSQNIPFTSTTTGLDGTVNLEAINREDAHCKPQAAKYGVEYCEFASGGSFYVQIDTASSYSQNTLQVYYQTSGSTDLLPYAKIKHQGAELADSPIRFNGESSYDTDGDISEYFWQFGDGEVSEQASPQHSYTETGTYTVSLMVTDNRGNIATESLTLDIHLSGDWDLDGDIDMLDIRSFMVAIQQGQEIPAQFDANQDGEFDVTDVRALQARCSHDRCALQAPAL</sequence>
<dbReference type="Gene3D" id="2.60.40.10">
    <property type="entry name" value="Immunoglobulins"/>
    <property type="match status" value="1"/>
</dbReference>
<dbReference type="PANTHER" id="PTHR47466:SF1">
    <property type="entry name" value="METALLOPROTEASE MEP1 (AFU_ORTHOLOGUE AFUA_1G07730)-RELATED"/>
    <property type="match status" value="1"/>
</dbReference>
<dbReference type="InterPro" id="IPR022409">
    <property type="entry name" value="PKD/Chitinase_dom"/>
</dbReference>
<dbReference type="SUPFAM" id="SSF55486">
    <property type="entry name" value="Metalloproteases ('zincins'), catalytic domain"/>
    <property type="match status" value="1"/>
</dbReference>
<dbReference type="EMBL" id="CP059693">
    <property type="protein sequence ID" value="WDE13749.1"/>
    <property type="molecule type" value="Genomic_DNA"/>
</dbReference>
<feature type="chain" id="PRO_5046998525" evidence="9">
    <location>
        <begin position="24"/>
        <end position="789"/>
    </location>
</feature>
<reference evidence="11 12" key="1">
    <citation type="journal article" date="2022" name="Mar. Drugs">
        <title>Bioassay-Guided Fractionation Leads to the Detection of Cholic Acid Generated by the Rare Thalassomonas sp.</title>
        <authorList>
            <person name="Pheiffer F."/>
            <person name="Schneider Y.K."/>
            <person name="Hansen E.H."/>
            <person name="Andersen J.H."/>
            <person name="Isaksson J."/>
            <person name="Busche T."/>
            <person name="R C."/>
            <person name="Kalinowski J."/>
            <person name="Zyl L.V."/>
            <person name="Trindade M."/>
        </authorList>
    </citation>
    <scope>NUCLEOTIDE SEQUENCE [LARGE SCALE GENOMIC DNA]</scope>
    <source>
        <strain evidence="11 12">A5K-61T</strain>
    </source>
</reference>
<proteinExistence type="inferred from homology"/>
<gene>
    <name evidence="11" type="ORF">H3N35_10115</name>
</gene>
<dbReference type="InterPro" id="IPR000601">
    <property type="entry name" value="PKD_dom"/>
</dbReference>
<evidence type="ECO:0000256" key="9">
    <source>
        <dbReference type="SAM" id="SignalP"/>
    </source>
</evidence>
<dbReference type="Gene3D" id="3.40.390.10">
    <property type="entry name" value="Collagenase (Catalytic Domain)"/>
    <property type="match status" value="1"/>
</dbReference>
<keyword evidence="6" id="KW-0862">Zinc</keyword>
<evidence type="ECO:0000256" key="4">
    <source>
        <dbReference type="ARBA" id="ARBA00022729"/>
    </source>
</evidence>
<keyword evidence="12" id="KW-1185">Reference proteome</keyword>
<evidence type="ECO:0000256" key="1">
    <source>
        <dbReference type="ARBA" id="ARBA00008721"/>
    </source>
</evidence>
<keyword evidence="5" id="KW-0378">Hydrolase</keyword>
<dbReference type="InterPro" id="IPR008754">
    <property type="entry name" value="Peptidase_M43"/>
</dbReference>
<evidence type="ECO:0000256" key="6">
    <source>
        <dbReference type="ARBA" id="ARBA00022833"/>
    </source>
</evidence>
<dbReference type="Pfam" id="PF18911">
    <property type="entry name" value="PKD_4"/>
    <property type="match status" value="1"/>
</dbReference>
<feature type="signal peptide" evidence="9">
    <location>
        <begin position="1"/>
        <end position="23"/>
    </location>
</feature>
<dbReference type="Proteomes" id="UP001215231">
    <property type="component" value="Chromosome"/>
</dbReference>
<dbReference type="RefSeq" id="WP_274054181.1">
    <property type="nucleotide sequence ID" value="NZ_CP059693.1"/>
</dbReference>
<evidence type="ECO:0000313" key="12">
    <source>
        <dbReference type="Proteomes" id="UP001215231"/>
    </source>
</evidence>
<dbReference type="Pfam" id="PF05572">
    <property type="entry name" value="Peptidase_M43"/>
    <property type="match status" value="1"/>
</dbReference>
<protein>
    <submittedName>
        <fullName evidence="11">PKD domain-containing protein</fullName>
    </submittedName>
</protein>
<dbReference type="Gene3D" id="2.60.120.380">
    <property type="match status" value="2"/>
</dbReference>
<keyword evidence="7" id="KW-0482">Metalloprotease</keyword>
<dbReference type="PROSITE" id="PS50093">
    <property type="entry name" value="PKD"/>
    <property type="match status" value="1"/>
</dbReference>
<accession>A0ABY7VKN3</accession>
<keyword evidence="2" id="KW-0645">Protease</keyword>
<organism evidence="11 12">
    <name type="scientific">Thalassomonas haliotis</name>
    <dbReference type="NCBI Taxonomy" id="485448"/>
    <lineage>
        <taxon>Bacteria</taxon>
        <taxon>Pseudomonadati</taxon>
        <taxon>Pseudomonadota</taxon>
        <taxon>Gammaproteobacteria</taxon>
        <taxon>Alteromonadales</taxon>
        <taxon>Colwelliaceae</taxon>
        <taxon>Thalassomonas</taxon>
    </lineage>
</organism>
<comment type="similarity">
    <text evidence="1">Belongs to the peptidase M43B family.</text>
</comment>
<dbReference type="SMART" id="SM00089">
    <property type="entry name" value="PKD"/>
    <property type="match status" value="1"/>
</dbReference>
<dbReference type="InterPro" id="IPR035986">
    <property type="entry name" value="PKD_dom_sf"/>
</dbReference>
<dbReference type="InterPro" id="IPR024079">
    <property type="entry name" value="MetalloPept_cat_dom_sf"/>
</dbReference>
<evidence type="ECO:0000256" key="8">
    <source>
        <dbReference type="ARBA" id="ARBA00023157"/>
    </source>
</evidence>
<name>A0ABY7VKN3_9GAMM</name>
<evidence type="ECO:0000313" key="11">
    <source>
        <dbReference type="EMBL" id="WDE13749.1"/>
    </source>
</evidence>
<dbReference type="PANTHER" id="PTHR47466">
    <property type="match status" value="1"/>
</dbReference>
<evidence type="ECO:0000256" key="5">
    <source>
        <dbReference type="ARBA" id="ARBA00022801"/>
    </source>
</evidence>
<dbReference type="CDD" id="cd00146">
    <property type="entry name" value="PKD"/>
    <property type="match status" value="1"/>
</dbReference>
<evidence type="ECO:0000256" key="7">
    <source>
        <dbReference type="ARBA" id="ARBA00023049"/>
    </source>
</evidence>
<feature type="domain" description="PKD" evidence="10">
    <location>
        <begin position="642"/>
        <end position="723"/>
    </location>
</feature>
<evidence type="ECO:0000256" key="3">
    <source>
        <dbReference type="ARBA" id="ARBA00022723"/>
    </source>
</evidence>
<dbReference type="SUPFAM" id="SSF49299">
    <property type="entry name" value="PKD domain"/>
    <property type="match status" value="1"/>
</dbReference>
<keyword evidence="8" id="KW-1015">Disulfide bond</keyword>
<keyword evidence="4 9" id="KW-0732">Signal</keyword>
<evidence type="ECO:0000256" key="2">
    <source>
        <dbReference type="ARBA" id="ARBA00022670"/>
    </source>
</evidence>
<evidence type="ECO:0000259" key="10">
    <source>
        <dbReference type="PROSITE" id="PS50093"/>
    </source>
</evidence>
<dbReference type="InterPro" id="IPR013783">
    <property type="entry name" value="Ig-like_fold"/>
</dbReference>